<protein>
    <recommendedName>
        <fullName evidence="3">HAT C-terminal dimerisation domain-containing protein</fullName>
    </recommendedName>
</protein>
<evidence type="ECO:0008006" key="3">
    <source>
        <dbReference type="Google" id="ProtNLM"/>
    </source>
</evidence>
<evidence type="ECO:0000313" key="1">
    <source>
        <dbReference type="EMBL" id="TBU51046.1"/>
    </source>
</evidence>
<keyword evidence="2" id="KW-1185">Reference proteome</keyword>
<evidence type="ECO:0000313" key="2">
    <source>
        <dbReference type="Proteomes" id="UP000292082"/>
    </source>
</evidence>
<proteinExistence type="predicted"/>
<dbReference type="Proteomes" id="UP000292082">
    <property type="component" value="Unassembled WGS sequence"/>
</dbReference>
<organism evidence="1 2">
    <name type="scientific">Dichomitus squalens</name>
    <dbReference type="NCBI Taxonomy" id="114155"/>
    <lineage>
        <taxon>Eukaryota</taxon>
        <taxon>Fungi</taxon>
        <taxon>Dikarya</taxon>
        <taxon>Basidiomycota</taxon>
        <taxon>Agaricomycotina</taxon>
        <taxon>Agaricomycetes</taxon>
        <taxon>Polyporales</taxon>
        <taxon>Polyporaceae</taxon>
        <taxon>Dichomitus</taxon>
    </lineage>
</organism>
<sequence length="53" mass="5680">LLATSVDAERAFSCGRLMVNRLRTSLSDKSVRAGTVLASWARVDGLVDESKAV</sequence>
<accession>A0A4Q9PFH6</accession>
<reference evidence="1 2" key="1">
    <citation type="submission" date="2019-01" db="EMBL/GenBank/DDBJ databases">
        <title>Draft genome sequences of three monokaryotic isolates of the white-rot basidiomycete fungus Dichomitus squalens.</title>
        <authorList>
            <consortium name="DOE Joint Genome Institute"/>
            <person name="Lopez S.C."/>
            <person name="Andreopoulos B."/>
            <person name="Pangilinan J."/>
            <person name="Lipzen A."/>
            <person name="Riley R."/>
            <person name="Ahrendt S."/>
            <person name="Ng V."/>
            <person name="Barry K."/>
            <person name="Daum C."/>
            <person name="Grigoriev I.V."/>
            <person name="Hilden K.S."/>
            <person name="Makela M.R."/>
            <person name="de Vries R.P."/>
        </authorList>
    </citation>
    <scope>NUCLEOTIDE SEQUENCE [LARGE SCALE GENOMIC DNA]</scope>
    <source>
        <strain evidence="1 2">CBS 464.89</strain>
    </source>
</reference>
<dbReference type="AlphaFoldDB" id="A0A4Q9PFH6"/>
<feature type="non-terminal residue" evidence="1">
    <location>
        <position position="53"/>
    </location>
</feature>
<dbReference type="EMBL" id="ML145426">
    <property type="protein sequence ID" value="TBU51046.1"/>
    <property type="molecule type" value="Genomic_DNA"/>
</dbReference>
<name>A0A4Q9PFH6_9APHY</name>
<feature type="non-terminal residue" evidence="1">
    <location>
        <position position="1"/>
    </location>
</feature>
<gene>
    <name evidence="1" type="ORF">BD310DRAFT_776786</name>
</gene>